<evidence type="ECO:0000259" key="2">
    <source>
        <dbReference type="Pfam" id="PF08353"/>
    </source>
</evidence>
<dbReference type="Pfam" id="PF08353">
    <property type="entry name" value="MurT_C"/>
    <property type="match status" value="1"/>
</dbReference>
<dbReference type="Pfam" id="PF08245">
    <property type="entry name" value="Mur_ligase_M"/>
    <property type="match status" value="1"/>
</dbReference>
<dbReference type="EMBL" id="CAFAAO010000013">
    <property type="protein sequence ID" value="CAB4807641.1"/>
    <property type="molecule type" value="Genomic_DNA"/>
</dbReference>
<dbReference type="EMBL" id="CAFBQG010000157">
    <property type="protein sequence ID" value="CAB5053180.1"/>
    <property type="molecule type" value="Genomic_DNA"/>
</dbReference>
<dbReference type="EMBL" id="CAESAD010000005">
    <property type="protein sequence ID" value="CAB4339704.1"/>
    <property type="molecule type" value="Genomic_DNA"/>
</dbReference>
<dbReference type="GO" id="GO:0005524">
    <property type="term" value="F:ATP binding"/>
    <property type="evidence" value="ECO:0007669"/>
    <property type="project" value="InterPro"/>
</dbReference>
<dbReference type="InterPro" id="IPR036565">
    <property type="entry name" value="Mur-like_cat_sf"/>
</dbReference>
<proteinExistence type="predicted"/>
<dbReference type="PANTHER" id="PTHR23135">
    <property type="entry name" value="MUR LIGASE FAMILY MEMBER"/>
    <property type="match status" value="1"/>
</dbReference>
<dbReference type="EMBL" id="CAFBPK010000017">
    <property type="protein sequence ID" value="CAB5023106.1"/>
    <property type="molecule type" value="Genomic_DNA"/>
</dbReference>
<dbReference type="SUPFAM" id="SSF53623">
    <property type="entry name" value="MurD-like peptide ligases, catalytic domain"/>
    <property type="match status" value="1"/>
</dbReference>
<dbReference type="EMBL" id="CAEZYC010000014">
    <property type="protein sequence ID" value="CAB4703019.1"/>
    <property type="molecule type" value="Genomic_DNA"/>
</dbReference>
<dbReference type="InterPro" id="IPR013564">
    <property type="entry name" value="MurT_C"/>
</dbReference>
<dbReference type="EMBL" id="CAESAI010000012">
    <property type="protein sequence ID" value="CAB4337033.1"/>
    <property type="molecule type" value="Genomic_DNA"/>
</dbReference>
<evidence type="ECO:0000313" key="5">
    <source>
        <dbReference type="EMBL" id="CAB4703019.1"/>
    </source>
</evidence>
<dbReference type="AlphaFoldDB" id="A0A6J5ZBU2"/>
<evidence type="ECO:0000259" key="1">
    <source>
        <dbReference type="Pfam" id="PF08245"/>
    </source>
</evidence>
<dbReference type="InterPro" id="IPR013221">
    <property type="entry name" value="Mur_ligase_cen"/>
</dbReference>
<reference evidence="3" key="1">
    <citation type="submission" date="2020-05" db="EMBL/GenBank/DDBJ databases">
        <authorList>
            <person name="Chiriac C."/>
            <person name="Salcher M."/>
            <person name="Ghai R."/>
            <person name="Kavagutti S V."/>
        </authorList>
    </citation>
    <scope>NUCLEOTIDE SEQUENCE</scope>
</reference>
<dbReference type="PANTHER" id="PTHR23135:SF7">
    <property type="entry name" value="LIPID II ISOGLUTAMINYL SYNTHASE (GLUTAMINE-HYDROLYZING) SUBUNIT MURT"/>
    <property type="match status" value="1"/>
</dbReference>
<sequence>MTGSLRLELACTIGQVAGGVSRTLKRGRGDTLTGRVILALDKNAISKLAFQRDVVLVSGTNGKTTSTANLTAILQEYAHEGVSTSDSGANMPAGIAAALASKPRNRFAALEVDEMYLPQIFRQTKPKVVVLLNLSRDQLHRTGEVRKVSQLWHDTFATDEVSLVIDRDDPFLEYSAAQAGHVIRVSFGGRRHPDAATCPQCAAILDWSKGDYQCVCGLGAKLPDVRADKRLRGPQRNSTLIVEAARLMGAEINALEAQEITSHSPDRITDFEVKGRKIPTHLAKNPESWREALTQITQQSVILSVNARGIDGRDTSWLWDIDYSSLLGRQVICTGDRKLDVAYRLSVQGIDVALAQDFESAVAATSATEIQAIASYTAFQDLTAQALGISATQGGYA</sequence>
<evidence type="ECO:0000313" key="7">
    <source>
        <dbReference type="EMBL" id="CAB4807641.1"/>
    </source>
</evidence>
<evidence type="ECO:0000313" key="3">
    <source>
        <dbReference type="EMBL" id="CAB4337033.1"/>
    </source>
</evidence>
<evidence type="ECO:0000313" key="4">
    <source>
        <dbReference type="EMBL" id="CAB4339704.1"/>
    </source>
</evidence>
<evidence type="ECO:0000313" key="9">
    <source>
        <dbReference type="EMBL" id="CAB5053180.1"/>
    </source>
</evidence>
<dbReference type="Gene3D" id="3.40.1190.10">
    <property type="entry name" value="Mur-like, catalytic domain"/>
    <property type="match status" value="1"/>
</dbReference>
<organism evidence="3">
    <name type="scientific">freshwater metagenome</name>
    <dbReference type="NCBI Taxonomy" id="449393"/>
    <lineage>
        <taxon>unclassified sequences</taxon>
        <taxon>metagenomes</taxon>
        <taxon>ecological metagenomes</taxon>
    </lineage>
</organism>
<dbReference type="EMBL" id="CAEZZD010000069">
    <property type="protein sequence ID" value="CAB4748393.1"/>
    <property type="molecule type" value="Genomic_DNA"/>
</dbReference>
<evidence type="ECO:0000313" key="8">
    <source>
        <dbReference type="EMBL" id="CAB5023106.1"/>
    </source>
</evidence>
<dbReference type="GO" id="GO:0016881">
    <property type="term" value="F:acid-amino acid ligase activity"/>
    <property type="evidence" value="ECO:0007669"/>
    <property type="project" value="InterPro"/>
</dbReference>
<name>A0A6J5ZBU2_9ZZZZ</name>
<evidence type="ECO:0000313" key="6">
    <source>
        <dbReference type="EMBL" id="CAB4748393.1"/>
    </source>
</evidence>
<feature type="domain" description="Lipid II isoglutaminyl synthase (glutamine-hydrolyzing) subunit MurT C-terminal" evidence="2">
    <location>
        <begin position="282"/>
        <end position="378"/>
    </location>
</feature>
<feature type="domain" description="Mur ligase central" evidence="1">
    <location>
        <begin position="57"/>
        <end position="188"/>
    </location>
</feature>
<gene>
    <name evidence="5" type="ORF">UFOPK2648_00423</name>
    <name evidence="6" type="ORF">UFOPK2824_00563</name>
    <name evidence="7" type="ORF">UFOPK3037_01061</name>
    <name evidence="3" type="ORF">UFOPK3406_00671</name>
    <name evidence="4" type="ORF">UFOPK3925_00873</name>
    <name evidence="8" type="ORF">UFOPK4097_01055</name>
    <name evidence="9" type="ORF">UFOPK4301_01120</name>
</gene>
<accession>A0A6J5ZBU2</accession>
<protein>
    <submittedName>
        <fullName evidence="3">Unannotated protein</fullName>
    </submittedName>
</protein>